<gene>
    <name evidence="7" type="ORF">VFPPC_15201</name>
</gene>
<evidence type="ECO:0000313" key="7">
    <source>
        <dbReference type="EMBL" id="OAQ72826.1"/>
    </source>
</evidence>
<dbReference type="RefSeq" id="XP_018148909.1">
    <property type="nucleotide sequence ID" value="XM_018292954.1"/>
</dbReference>
<dbReference type="GeneID" id="28856948"/>
<comment type="subcellular location">
    <subcellularLocation>
        <location evidence="1">Nucleus</location>
    </subcellularLocation>
</comment>
<keyword evidence="2" id="KW-0813">Transport</keyword>
<proteinExistence type="predicted"/>
<dbReference type="PANTHER" id="PTHR21286">
    <property type="entry name" value="NUCLEAR PORE COMPLEX PROTEIN NUP160"/>
    <property type="match status" value="1"/>
</dbReference>
<dbReference type="InterPro" id="IPR048884">
    <property type="entry name" value="Nup120_helical"/>
</dbReference>
<dbReference type="Pfam" id="PF21486">
    <property type="entry name" value="NUP120_helical"/>
    <property type="match status" value="1"/>
</dbReference>
<feature type="domain" description="Nucleoporin Nup120 helical" evidence="5">
    <location>
        <begin position="621"/>
        <end position="753"/>
    </location>
</feature>
<protein>
    <submittedName>
        <fullName evidence="7">DNA repair protein rad51</fullName>
    </submittedName>
</protein>
<dbReference type="GO" id="GO:0005643">
    <property type="term" value="C:nuclear pore"/>
    <property type="evidence" value="ECO:0007669"/>
    <property type="project" value="UniProtKB-ARBA"/>
</dbReference>
<dbReference type="Proteomes" id="UP000078397">
    <property type="component" value="Unassembled WGS sequence"/>
</dbReference>
<evidence type="ECO:0000256" key="1">
    <source>
        <dbReference type="ARBA" id="ARBA00004123"/>
    </source>
</evidence>
<evidence type="ECO:0000259" key="4">
    <source>
        <dbReference type="Pfam" id="PF11715"/>
    </source>
</evidence>
<dbReference type="PANTHER" id="PTHR21286:SF0">
    <property type="entry name" value="NUCLEAR PORE COMPLEX PROTEIN NUP160"/>
    <property type="match status" value="1"/>
</dbReference>
<reference evidence="7 8" key="1">
    <citation type="journal article" date="2016" name="PLoS Pathog.">
        <title>Biosynthesis of antibiotic leucinostatins in bio-control fungus Purpureocillium lilacinum and their inhibition on phytophthora revealed by genome mining.</title>
        <authorList>
            <person name="Wang G."/>
            <person name="Liu Z."/>
            <person name="Lin R."/>
            <person name="Li E."/>
            <person name="Mao Z."/>
            <person name="Ling J."/>
            <person name="Yang Y."/>
            <person name="Yin W.B."/>
            <person name="Xie B."/>
        </authorList>
    </citation>
    <scope>NUCLEOTIDE SEQUENCE [LARGE SCALE GENOMIC DNA]</scope>
    <source>
        <strain evidence="7">170</strain>
    </source>
</reference>
<dbReference type="Pfam" id="PF23300">
    <property type="entry name" value="HEAT_Nup120"/>
    <property type="match status" value="1"/>
</dbReference>
<dbReference type="InterPro" id="IPR059141">
    <property type="entry name" value="Beta-prop_Nup120_160"/>
</dbReference>
<sequence>MDSSEIQYLFKETRLNLEPPAPASVVSVRVPSKSSNGRNSRRITHDASTEDETTFRLKNLAVASSIYHRKWHDTPRSFLWRVLEDGTVLSIRAVDVCKKEKTPDAPLVLNFNFGVPIQNGCVAFSDPEEHDALCVYVLDQSSQLYTFTLRPEFFRKRTAIDAVLSELCKVQSPAGLSFKSPHRLVAVTANTLLATVSDGGLIRFDKTRHDDSSSGVWKESFFNVQGWAQNLRSLLPFQGKHTIKYGKVNMEYSAATSVEVTNFGLEDCLFAITVCLDHRLRIWNVNDGQILFTGDLLDVERSPQDVGKWSIDPSQSNLVQLVGKSRGHRICATYSPIGLGEFKFWKVIAKDAHNVIVEDLFPKATLIPSTPSSSDIWTLADFVLASPTEGSISLWTLWKNNMTYRVKRLELDRKNMVQSWEENWDGVHPDSATIPVQTSGPCDATDVTEKWLQCILQPGRFTKATLETALSIYERGLGASKDGGSGGSNSITKGRGLAESICSVLGATASLERGPSGAMDYEQFRASSETQWRRFYRLLAELDRQRGEAIGLAHEPETDVAWVVCTDLVSAIRQCGDLERLYHNLGSPDEESGPKAALVNAALSFVDCFSDNYVQLAQAALRQEIFDESSKTDLERIQYFSDKAGFWRGITDEDCAQVVDVLGANFALVTDDLYAHVLDLMAAPVEARRRHLRHPLTEFGQKLVTKGVQDDIALQWSVCFSQLILLVHMEFEFDSEEEALHHRVDIGPVYRKLVAALKRLELLKWLAHTELSIPLAHVDRALQSRKNSDDHTQTVTALEANLGHLLGFDNLAKEPLSSSLTDLITNLCAPDSDIEVSPALIQCALVKQDRADLALELVPFSDQNPFSVYVLGRVQLALNDFESAAISFKRAAIGMGTETVPVDRHSCGLLGETEWNLLNSGQAMYYSHIVALYESQKAYSYVVDFARLAMQFLGIVKDSASIKVEMLSRLFNAALATSQFELAHTSLLSIKDDALKHSCLRKLVDKMCETYHNIELVSLPFPGMQQDVDDMLDFRCRNATDVVQGFPYHQVLYSWRIKRNNYRGAASVLLDRIQKLKLAGEGDKITGDDVLDTPVTRQYLLLINALSCVDAKQAWIFDEGAPALHQNGDGGSKRKVVSLADIRKQYQDELDRIAAIQNNQFGFEAGDVMEL</sequence>
<dbReference type="EMBL" id="LSBJ02000001">
    <property type="protein sequence ID" value="OAQ72826.1"/>
    <property type="molecule type" value="Genomic_DNA"/>
</dbReference>
<organism evidence="7 8">
    <name type="scientific">Pochonia chlamydosporia 170</name>
    <dbReference type="NCBI Taxonomy" id="1380566"/>
    <lineage>
        <taxon>Eukaryota</taxon>
        <taxon>Fungi</taxon>
        <taxon>Dikarya</taxon>
        <taxon>Ascomycota</taxon>
        <taxon>Pezizomycotina</taxon>
        <taxon>Sordariomycetes</taxon>
        <taxon>Hypocreomycetidae</taxon>
        <taxon>Hypocreales</taxon>
        <taxon>Clavicipitaceae</taxon>
        <taxon>Pochonia</taxon>
    </lineage>
</organism>
<comment type="caution">
    <text evidence="7">The sequence shown here is derived from an EMBL/GenBank/DDBJ whole genome shotgun (WGS) entry which is preliminary data.</text>
</comment>
<dbReference type="InterPro" id="IPR056548">
    <property type="entry name" value="HEAT_Nup120"/>
</dbReference>
<name>A0A179G4Q6_METCM</name>
<dbReference type="Pfam" id="PF11715">
    <property type="entry name" value="Beta-prop_Nup120_160"/>
    <property type="match status" value="1"/>
</dbReference>
<dbReference type="STRING" id="1380566.A0A179G4Q6"/>
<feature type="domain" description="Nucleoporin nup120-like HEAT repeat" evidence="6">
    <location>
        <begin position="841"/>
        <end position="1009"/>
    </location>
</feature>
<evidence type="ECO:0000259" key="6">
    <source>
        <dbReference type="Pfam" id="PF23300"/>
    </source>
</evidence>
<feature type="domain" description="Nucleoporin Nup120/160 beta-propeller" evidence="4">
    <location>
        <begin position="76"/>
        <end position="579"/>
    </location>
</feature>
<dbReference type="GO" id="GO:0017056">
    <property type="term" value="F:structural constituent of nuclear pore"/>
    <property type="evidence" value="ECO:0007669"/>
    <property type="project" value="TreeGrafter"/>
</dbReference>
<evidence type="ECO:0000259" key="5">
    <source>
        <dbReference type="Pfam" id="PF21486"/>
    </source>
</evidence>
<keyword evidence="3" id="KW-0539">Nucleus</keyword>
<accession>A0A179G4Q6</accession>
<dbReference type="KEGG" id="pchm:VFPPC_15201"/>
<dbReference type="OrthoDB" id="67716at2759"/>
<dbReference type="AlphaFoldDB" id="A0A179G4Q6"/>
<evidence type="ECO:0000256" key="3">
    <source>
        <dbReference type="ARBA" id="ARBA00023242"/>
    </source>
</evidence>
<evidence type="ECO:0000256" key="2">
    <source>
        <dbReference type="ARBA" id="ARBA00022448"/>
    </source>
</evidence>
<dbReference type="InterPro" id="IPR021717">
    <property type="entry name" value="Nucleoporin_Nup160"/>
</dbReference>
<keyword evidence="8" id="KW-1185">Reference proteome</keyword>
<evidence type="ECO:0000313" key="8">
    <source>
        <dbReference type="Proteomes" id="UP000078397"/>
    </source>
</evidence>